<evidence type="ECO:0000256" key="1">
    <source>
        <dbReference type="ARBA" id="ARBA00010815"/>
    </source>
</evidence>
<reference evidence="8 9" key="1">
    <citation type="submission" date="2018-02" db="EMBL/GenBank/DDBJ databases">
        <title>Genome sequencing of Solimonas sp. HR-BB.</title>
        <authorList>
            <person name="Lee Y."/>
            <person name="Jeon C.O."/>
        </authorList>
    </citation>
    <scope>NUCLEOTIDE SEQUENCE [LARGE SCALE GENOMIC DNA]</scope>
    <source>
        <strain evidence="8 9">HR-BB</strain>
    </source>
</reference>
<dbReference type="InterPro" id="IPR003333">
    <property type="entry name" value="CMAS"/>
</dbReference>
<dbReference type="RefSeq" id="WP_104229228.1">
    <property type="nucleotide sequence ID" value="NZ_PSNW01000002.1"/>
</dbReference>
<dbReference type="Proteomes" id="UP000238220">
    <property type="component" value="Unassembled WGS sequence"/>
</dbReference>
<keyword evidence="3 8" id="KW-0808">Transferase</keyword>
<dbReference type="EMBL" id="PSNW01000002">
    <property type="protein sequence ID" value="PPE75002.1"/>
    <property type="molecule type" value="Genomic_DNA"/>
</dbReference>
<dbReference type="InterPro" id="IPR050723">
    <property type="entry name" value="CFA/CMAS"/>
</dbReference>
<keyword evidence="9" id="KW-1185">Reference proteome</keyword>
<organism evidence="8 9">
    <name type="scientific">Solimonas fluminis</name>
    <dbReference type="NCBI Taxonomy" id="2086571"/>
    <lineage>
        <taxon>Bacteria</taxon>
        <taxon>Pseudomonadati</taxon>
        <taxon>Pseudomonadota</taxon>
        <taxon>Gammaproteobacteria</taxon>
        <taxon>Nevskiales</taxon>
        <taxon>Nevskiaceae</taxon>
        <taxon>Solimonas</taxon>
    </lineage>
</organism>
<dbReference type="Gene3D" id="3.40.50.150">
    <property type="entry name" value="Vaccinia Virus protein VP39"/>
    <property type="match status" value="1"/>
</dbReference>
<dbReference type="CDD" id="cd02440">
    <property type="entry name" value="AdoMet_MTases"/>
    <property type="match status" value="1"/>
</dbReference>
<comment type="similarity">
    <text evidence="1">Belongs to the CFA/CMAS family.</text>
</comment>
<dbReference type="OrthoDB" id="9782855at2"/>
<feature type="region of interest" description="Disordered" evidence="7">
    <location>
        <begin position="1"/>
        <end position="20"/>
    </location>
</feature>
<dbReference type="GO" id="GO:0032259">
    <property type="term" value="P:methylation"/>
    <property type="evidence" value="ECO:0007669"/>
    <property type="project" value="UniProtKB-KW"/>
</dbReference>
<evidence type="ECO:0000256" key="7">
    <source>
        <dbReference type="SAM" id="MobiDB-lite"/>
    </source>
</evidence>
<keyword evidence="5" id="KW-0443">Lipid metabolism</keyword>
<name>A0A2S5TJ85_9GAMM</name>
<proteinExistence type="inferred from homology"/>
<dbReference type="PANTHER" id="PTHR43667:SF2">
    <property type="entry name" value="FATTY ACID C-METHYL TRANSFERASE"/>
    <property type="match status" value="1"/>
</dbReference>
<dbReference type="AlphaFoldDB" id="A0A2S5TJ85"/>
<evidence type="ECO:0000256" key="2">
    <source>
        <dbReference type="ARBA" id="ARBA00022603"/>
    </source>
</evidence>
<dbReference type="GO" id="GO:0008610">
    <property type="term" value="P:lipid biosynthetic process"/>
    <property type="evidence" value="ECO:0007669"/>
    <property type="project" value="InterPro"/>
</dbReference>
<dbReference type="Pfam" id="PF02353">
    <property type="entry name" value="CMAS"/>
    <property type="match status" value="1"/>
</dbReference>
<dbReference type="PIRSF" id="PIRSF003085">
    <property type="entry name" value="CMAS"/>
    <property type="match status" value="1"/>
</dbReference>
<dbReference type="InterPro" id="IPR029063">
    <property type="entry name" value="SAM-dependent_MTases_sf"/>
</dbReference>
<keyword evidence="4" id="KW-0949">S-adenosyl-L-methionine</keyword>
<feature type="active site" evidence="6">
    <location>
        <position position="413"/>
    </location>
</feature>
<dbReference type="SUPFAM" id="SSF53335">
    <property type="entry name" value="S-adenosyl-L-methionine-dependent methyltransferases"/>
    <property type="match status" value="1"/>
</dbReference>
<protein>
    <submittedName>
        <fullName evidence="8">SAM-dependent methyltransferase</fullName>
    </submittedName>
</protein>
<evidence type="ECO:0000256" key="3">
    <source>
        <dbReference type="ARBA" id="ARBA00022679"/>
    </source>
</evidence>
<evidence type="ECO:0000256" key="5">
    <source>
        <dbReference type="ARBA" id="ARBA00023098"/>
    </source>
</evidence>
<evidence type="ECO:0000313" key="9">
    <source>
        <dbReference type="Proteomes" id="UP000238220"/>
    </source>
</evidence>
<dbReference type="GO" id="GO:0008168">
    <property type="term" value="F:methyltransferase activity"/>
    <property type="evidence" value="ECO:0007669"/>
    <property type="project" value="UniProtKB-KW"/>
</dbReference>
<sequence>MSQGPEDKRQEGLDDPLQRVLGRDGFSPDLPAALAPRAGSRRLGLRLQLMLYMLRGLHYGQLEVNLPNGERRVFRGQERLELRGVLNIRSEGFMAHVLRGGEVGFGEAYLDGCWDSPDLAPLLAVMYLNEPYYKGPFEVNWLGKVYGWWQHRRRANTRAGSRENIQYHYDLGNGFYELWLDETMAYSSAMFAEPNQTLRDAQLNKFRLMHERLDLQAGHHLLEIGSGWGGFAIYAAQHSGCRVTSITLSEEQLKEARRRAEQAGVADRVRFELRDYRDIEGQYDRVVSIEMYEAVGAEYWPAYFAAIERALKPGGRAAIQGITIDESIFAHYLTKRDFIQKYIFPGGMLCPPQRFMDLARKAGLQARDPRYFGRDYADTLAYWHRNVLAVRDQVVSQFDERFLRMWRYYLAYCECGFRVERIDLMQVTLEKGQS</sequence>
<keyword evidence="2 8" id="KW-0489">Methyltransferase</keyword>
<evidence type="ECO:0000256" key="6">
    <source>
        <dbReference type="PIRSR" id="PIRSR003085-1"/>
    </source>
</evidence>
<dbReference type="PANTHER" id="PTHR43667">
    <property type="entry name" value="CYCLOPROPANE-FATTY-ACYL-PHOSPHOLIPID SYNTHASE"/>
    <property type="match status" value="1"/>
</dbReference>
<comment type="caution">
    <text evidence="8">The sequence shown here is derived from an EMBL/GenBank/DDBJ whole genome shotgun (WGS) entry which is preliminary data.</text>
</comment>
<evidence type="ECO:0000313" key="8">
    <source>
        <dbReference type="EMBL" id="PPE75002.1"/>
    </source>
</evidence>
<feature type="compositionally biased region" description="Basic and acidic residues" evidence="7">
    <location>
        <begin position="1"/>
        <end position="12"/>
    </location>
</feature>
<gene>
    <name evidence="8" type="ORF">C3942_04820</name>
</gene>
<accession>A0A2S5TJ85</accession>
<evidence type="ECO:0000256" key="4">
    <source>
        <dbReference type="ARBA" id="ARBA00022691"/>
    </source>
</evidence>